<proteinExistence type="predicted"/>
<dbReference type="Gene3D" id="3.10.310.70">
    <property type="match status" value="1"/>
</dbReference>
<evidence type="ECO:0000256" key="1">
    <source>
        <dbReference type="SAM" id="SignalP"/>
    </source>
</evidence>
<dbReference type="Gene3D" id="3.20.20.140">
    <property type="entry name" value="Metal-dependent hydrolases"/>
    <property type="match status" value="1"/>
</dbReference>
<dbReference type="InterPro" id="IPR032466">
    <property type="entry name" value="Metal_Hydrolase"/>
</dbReference>
<dbReference type="OrthoDB" id="9776455at2"/>
<keyword evidence="1" id="KW-0732">Signal</keyword>
<reference evidence="3 4" key="1">
    <citation type="submission" date="2017-04" db="EMBL/GenBank/DDBJ databases">
        <title>A new member of the family Flavobacteriaceae isolated from ascidians.</title>
        <authorList>
            <person name="Chen L."/>
        </authorList>
    </citation>
    <scope>NUCLEOTIDE SEQUENCE [LARGE SCALE GENOMIC DNA]</scope>
    <source>
        <strain evidence="3 4">HQA918</strain>
    </source>
</reference>
<dbReference type="AlphaFoldDB" id="A0A2A4G462"/>
<dbReference type="InterPro" id="IPR011059">
    <property type="entry name" value="Metal-dep_hydrolase_composite"/>
</dbReference>
<dbReference type="InterPro" id="IPR013108">
    <property type="entry name" value="Amidohydro_3"/>
</dbReference>
<name>A0A2A4G462_9FLAO</name>
<dbReference type="SUPFAM" id="SSF51556">
    <property type="entry name" value="Metallo-dependent hydrolases"/>
    <property type="match status" value="1"/>
</dbReference>
<feature type="chain" id="PRO_5012449706" evidence="1">
    <location>
        <begin position="19"/>
        <end position="577"/>
    </location>
</feature>
<dbReference type="CDD" id="cd01300">
    <property type="entry name" value="YtcJ_like"/>
    <property type="match status" value="1"/>
</dbReference>
<dbReference type="EMBL" id="NBWU01000008">
    <property type="protein sequence ID" value="PCE62542.1"/>
    <property type="molecule type" value="Genomic_DNA"/>
</dbReference>
<sequence>MKKLVLLLCIGLWINTQAQEPIKELTVYTAKRIITMENALPDATAVAVADGKIVAVGTLETLKAWTDNIKVTYDKTFENKIIMPGFIDTHVHPSLPAILTQFDFIAPEAWQLPTGNFPAALTHEEYVTQLQTKANAFFKKEKDKNIPYITWGYHQLWHGDVYRDKLDELFPKKPVLLWHRSFHEVVLNTAALKLLDMKESDVAGDIHIKYDKGLFSELGAKKIFTHEKLKFMFSPERYGAGMDNFVKMLHMAGVTSAMDMGVGIFGNPDEEIGLIHKSMDRDDVATRIVLTPIITYFMVAGIDQDTAYKKIQEWTKASTPNVSFDDHFKLMLDGAIYSGLSQFNYPGYIDGHIGAWLAPTETTYDWAEYFWNKGFQLHFHTNGDMSTDVLIDHISRMQKQHPRTDHRTALEHFAYATESQLKHLAALDAQISANPYYQFMLADIYAEKWLGEDRARNMVPLGNAKKYGLNIGFHSDCPMAPLSPLTSVWTAVNRETINGNANYESQKLSVYDALRAITIDAAYIMRKEHEIGSIVAGKKADFVILEEDPLKVNPTKLKDIEIWGTVFQGKVFPIDKP</sequence>
<feature type="signal peptide" evidence="1">
    <location>
        <begin position="1"/>
        <end position="18"/>
    </location>
</feature>
<evidence type="ECO:0000313" key="4">
    <source>
        <dbReference type="Proteomes" id="UP000219559"/>
    </source>
</evidence>
<accession>A0A2A4G462</accession>
<dbReference type="Pfam" id="PF07969">
    <property type="entry name" value="Amidohydro_3"/>
    <property type="match status" value="1"/>
</dbReference>
<evidence type="ECO:0000259" key="2">
    <source>
        <dbReference type="Pfam" id="PF07969"/>
    </source>
</evidence>
<dbReference type="Proteomes" id="UP000219559">
    <property type="component" value="Unassembled WGS sequence"/>
</dbReference>
<dbReference type="PANTHER" id="PTHR22642:SF2">
    <property type="entry name" value="PROTEIN LONG AFTER FAR-RED 3"/>
    <property type="match status" value="1"/>
</dbReference>
<evidence type="ECO:0000313" key="3">
    <source>
        <dbReference type="EMBL" id="PCE62542.1"/>
    </source>
</evidence>
<organism evidence="3 4">
    <name type="scientific">Sediminicola luteus</name>
    <dbReference type="NCBI Taxonomy" id="319238"/>
    <lineage>
        <taxon>Bacteria</taxon>
        <taxon>Pseudomonadati</taxon>
        <taxon>Bacteroidota</taxon>
        <taxon>Flavobacteriia</taxon>
        <taxon>Flavobacteriales</taxon>
        <taxon>Flavobacteriaceae</taxon>
        <taxon>Sediminicola</taxon>
    </lineage>
</organism>
<dbReference type="RefSeq" id="WP_097443629.1">
    <property type="nucleotide sequence ID" value="NZ_NBWU01000008.1"/>
</dbReference>
<dbReference type="SUPFAM" id="SSF51338">
    <property type="entry name" value="Composite domain of metallo-dependent hydrolases"/>
    <property type="match status" value="1"/>
</dbReference>
<keyword evidence="4" id="KW-1185">Reference proteome</keyword>
<dbReference type="InterPro" id="IPR033932">
    <property type="entry name" value="YtcJ-like"/>
</dbReference>
<comment type="caution">
    <text evidence="3">The sequence shown here is derived from an EMBL/GenBank/DDBJ whole genome shotgun (WGS) entry which is preliminary data.</text>
</comment>
<dbReference type="PANTHER" id="PTHR22642">
    <property type="entry name" value="IMIDAZOLONEPROPIONASE"/>
    <property type="match status" value="1"/>
</dbReference>
<protein>
    <submittedName>
        <fullName evidence="3">Hydrolase</fullName>
    </submittedName>
</protein>
<gene>
    <name evidence="3" type="ORF">B7P33_18060</name>
</gene>
<feature type="domain" description="Amidohydrolase 3" evidence="2">
    <location>
        <begin position="78"/>
        <end position="571"/>
    </location>
</feature>
<keyword evidence="3" id="KW-0378">Hydrolase</keyword>
<dbReference type="Gene3D" id="2.30.40.10">
    <property type="entry name" value="Urease, subunit C, domain 1"/>
    <property type="match status" value="1"/>
</dbReference>
<dbReference type="GO" id="GO:0016810">
    <property type="term" value="F:hydrolase activity, acting on carbon-nitrogen (but not peptide) bonds"/>
    <property type="evidence" value="ECO:0007669"/>
    <property type="project" value="InterPro"/>
</dbReference>